<dbReference type="PATRIC" id="fig|1003181.4.peg.165"/>
<proteinExistence type="predicted"/>
<accession>A0A176S814</accession>
<comment type="caution">
    <text evidence="1">The sequence shown here is derived from an EMBL/GenBank/DDBJ whole genome shotgun (WGS) entry which is preliminary data.</text>
</comment>
<dbReference type="AlphaFoldDB" id="A0A176S814"/>
<organism evidence="1 2">
    <name type="scientific">Candidatus Thiomargarita nelsonii</name>
    <dbReference type="NCBI Taxonomy" id="1003181"/>
    <lineage>
        <taxon>Bacteria</taxon>
        <taxon>Pseudomonadati</taxon>
        <taxon>Pseudomonadota</taxon>
        <taxon>Gammaproteobacteria</taxon>
        <taxon>Thiotrichales</taxon>
        <taxon>Thiotrichaceae</taxon>
        <taxon>Thiomargarita</taxon>
    </lineage>
</organism>
<dbReference type="EMBL" id="LUTY01000030">
    <property type="protein sequence ID" value="OAD24056.1"/>
    <property type="molecule type" value="Genomic_DNA"/>
</dbReference>
<name>A0A176S814_9GAMM</name>
<evidence type="ECO:0000313" key="1">
    <source>
        <dbReference type="EMBL" id="OAD24056.1"/>
    </source>
</evidence>
<protein>
    <submittedName>
        <fullName evidence="1">Transposase</fullName>
    </submittedName>
</protein>
<dbReference type="Proteomes" id="UP000076962">
    <property type="component" value="Unassembled WGS sequence"/>
</dbReference>
<keyword evidence="2" id="KW-1185">Reference proteome</keyword>
<dbReference type="Gene3D" id="1.10.287.2170">
    <property type="match status" value="1"/>
</dbReference>
<reference evidence="1 2" key="1">
    <citation type="submission" date="2016-05" db="EMBL/GenBank/DDBJ databases">
        <title>Single-cell genome of chain-forming Candidatus Thiomargarita nelsonii and comparison to other large sulfur-oxidizing bacteria.</title>
        <authorList>
            <person name="Winkel M."/>
            <person name="Salman V."/>
            <person name="Woyke T."/>
            <person name="Schulz-Vogt H."/>
            <person name="Richter M."/>
            <person name="Flood B."/>
            <person name="Bailey J."/>
            <person name="Amann R."/>
            <person name="Mussmann M."/>
        </authorList>
    </citation>
    <scope>NUCLEOTIDE SEQUENCE [LARGE SCALE GENOMIC DNA]</scope>
    <source>
        <strain evidence="1 2">THI036</strain>
    </source>
</reference>
<evidence type="ECO:0000313" key="2">
    <source>
        <dbReference type="Proteomes" id="UP000076962"/>
    </source>
</evidence>
<sequence length="40" mass="4714">MVEDLMAIIHTFSCRLYGLRKYKKNLKKVITNESNPDSKK</sequence>
<gene>
    <name evidence="1" type="ORF">THIOM_000096</name>
</gene>